<keyword evidence="7 8" id="KW-0456">Lyase</keyword>
<comment type="pathway">
    <text evidence="2 8">Amino-acid biosynthesis; L-tryptophan biosynthesis; L-tryptophan from chorismate: step 4/5.</text>
</comment>
<dbReference type="InterPro" id="IPR013798">
    <property type="entry name" value="Indole-3-glycerol_P_synth_dom"/>
</dbReference>
<proteinExistence type="inferred from homology"/>
<dbReference type="EMBL" id="ACJX03000001">
    <property type="protein sequence ID" value="KRT35011.1"/>
    <property type="molecule type" value="Genomic_DNA"/>
</dbReference>
<dbReference type="RefSeq" id="WP_009202337.1">
    <property type="nucleotide sequence ID" value="NZ_ACJX03000001.1"/>
</dbReference>
<keyword evidence="11" id="KW-1185">Reference proteome</keyword>
<evidence type="ECO:0000256" key="1">
    <source>
        <dbReference type="ARBA" id="ARBA00001633"/>
    </source>
</evidence>
<dbReference type="Gene3D" id="3.20.20.70">
    <property type="entry name" value="Aldolase class I"/>
    <property type="match status" value="1"/>
</dbReference>
<dbReference type="FunFam" id="3.20.20.70:FF:000024">
    <property type="entry name" value="Indole-3-glycerol phosphate synthase"/>
    <property type="match status" value="1"/>
</dbReference>
<dbReference type="SUPFAM" id="SSF51366">
    <property type="entry name" value="Ribulose-phoshate binding barrel"/>
    <property type="match status" value="1"/>
</dbReference>
<evidence type="ECO:0000313" key="10">
    <source>
        <dbReference type="EMBL" id="KRT35011.1"/>
    </source>
</evidence>
<keyword evidence="3 8" id="KW-0028">Amino-acid biosynthesis</keyword>
<dbReference type="InterPro" id="IPR045186">
    <property type="entry name" value="Indole-3-glycerol_P_synth"/>
</dbReference>
<evidence type="ECO:0000256" key="2">
    <source>
        <dbReference type="ARBA" id="ARBA00004696"/>
    </source>
</evidence>
<feature type="domain" description="Indole-3-glycerol phosphate synthase" evidence="9">
    <location>
        <begin position="13"/>
        <end position="245"/>
    </location>
</feature>
<dbReference type="InterPro" id="IPR001468">
    <property type="entry name" value="Indole-3-GlycerolPSynthase_CS"/>
</dbReference>
<keyword evidence="4 8" id="KW-0210">Decarboxylase</keyword>
<dbReference type="HAMAP" id="MF_00134_B">
    <property type="entry name" value="IGPS_B"/>
    <property type="match status" value="1"/>
</dbReference>
<dbReference type="GO" id="GO:0004425">
    <property type="term" value="F:indole-3-glycerol-phosphate synthase activity"/>
    <property type="evidence" value="ECO:0007669"/>
    <property type="project" value="UniProtKB-UniRule"/>
</dbReference>
<organism evidence="10 11">
    <name type="scientific">Acetomicrobium hydrogeniformans ATCC BAA-1850</name>
    <dbReference type="NCBI Taxonomy" id="592015"/>
    <lineage>
        <taxon>Bacteria</taxon>
        <taxon>Thermotogati</taxon>
        <taxon>Synergistota</taxon>
        <taxon>Synergistia</taxon>
        <taxon>Synergistales</taxon>
        <taxon>Acetomicrobiaceae</taxon>
        <taxon>Acetomicrobium</taxon>
    </lineage>
</organism>
<dbReference type="GO" id="GO:0000162">
    <property type="term" value="P:L-tryptophan biosynthetic process"/>
    <property type="evidence" value="ECO:0007669"/>
    <property type="project" value="UniProtKB-UniRule"/>
</dbReference>
<dbReference type="GO" id="GO:0004640">
    <property type="term" value="F:phosphoribosylanthranilate isomerase activity"/>
    <property type="evidence" value="ECO:0007669"/>
    <property type="project" value="TreeGrafter"/>
</dbReference>
<comment type="similarity">
    <text evidence="8">Belongs to the TrpC family.</text>
</comment>
<evidence type="ECO:0000259" key="9">
    <source>
        <dbReference type="Pfam" id="PF00218"/>
    </source>
</evidence>
<evidence type="ECO:0000256" key="6">
    <source>
        <dbReference type="ARBA" id="ARBA00023141"/>
    </source>
</evidence>
<dbReference type="eggNOG" id="COG0134">
    <property type="taxonomic scope" value="Bacteria"/>
</dbReference>
<dbReference type="Proteomes" id="UP000005273">
    <property type="component" value="Unassembled WGS sequence"/>
</dbReference>
<evidence type="ECO:0000256" key="3">
    <source>
        <dbReference type="ARBA" id="ARBA00022605"/>
    </source>
</evidence>
<evidence type="ECO:0000256" key="5">
    <source>
        <dbReference type="ARBA" id="ARBA00022822"/>
    </source>
</evidence>
<dbReference type="EC" id="4.1.1.48" evidence="8"/>
<comment type="caution">
    <text evidence="10">The sequence shown here is derived from an EMBL/GenBank/DDBJ whole genome shotgun (WGS) entry which is preliminary data.</text>
</comment>
<keyword evidence="5 8" id="KW-0822">Tryptophan biosynthesis</keyword>
<evidence type="ECO:0000256" key="7">
    <source>
        <dbReference type="ARBA" id="ARBA00023239"/>
    </source>
</evidence>
<accession>A0A0T5X9K8</accession>
<dbReference type="CDD" id="cd00331">
    <property type="entry name" value="IGPS"/>
    <property type="match status" value="1"/>
</dbReference>
<keyword evidence="6 8" id="KW-0057">Aromatic amino acid biosynthesis</keyword>
<reference evidence="11" key="1">
    <citation type="submission" date="2012-09" db="EMBL/GenBank/DDBJ databases">
        <authorList>
            <person name="Weinstock G."/>
            <person name="Sodergren E."/>
            <person name="Clifton S."/>
            <person name="Fulton L."/>
            <person name="Fulton B."/>
            <person name="Courtney L."/>
            <person name="Fronick C."/>
            <person name="Harrison M."/>
            <person name="Strong C."/>
            <person name="Farmer C."/>
            <person name="Delehaunty K."/>
            <person name="Markovic C."/>
            <person name="Hall O."/>
            <person name="Minx P."/>
            <person name="Tomlinson C."/>
            <person name="Mitreva M."/>
            <person name="Nelson J."/>
            <person name="Hou S."/>
            <person name="Wollam A."/>
            <person name="Pepin K.H."/>
            <person name="Johnson M."/>
            <person name="Bhonagiri V."/>
            <person name="Nash W.E."/>
            <person name="Suruliraj S."/>
            <person name="Warren W."/>
            <person name="Chinwalla A."/>
            <person name="Mardis E.R."/>
            <person name="Wilson R.K."/>
        </authorList>
    </citation>
    <scope>NUCLEOTIDE SEQUENCE [LARGE SCALE GENOMIC DNA]</scope>
    <source>
        <strain evidence="11">OS1</strain>
    </source>
</reference>
<sequence length="249" mass="27921">MILNQIAREKTKELIILKAPKRSLYEALDKPGISIIAEIKRASPSAGTILEDINIPLRVNQYEIGGASAISVVTERHFFKGNIGMLKEAKKATPLPVLRKDFIIDKIQVYESLFAGADALLLIISLIEEEKKLRDLLNLAYELGMEALVEVHDEEELITALKCDAKIIGFNNRNLKTMTVDVNRCEHLMSFFKKLDPKSKRKVVAESGMKTKEDVKRLKELNFDGLLIGETLMRSSSPDKTIRSLLGGE</sequence>
<protein>
    <recommendedName>
        <fullName evidence="8">Indole-3-glycerol phosphate synthase</fullName>
        <shortName evidence="8">IGPS</shortName>
        <ecNumber evidence="8">4.1.1.48</ecNumber>
    </recommendedName>
</protein>
<dbReference type="NCBIfam" id="NF001377">
    <property type="entry name" value="PRK00278.2-4"/>
    <property type="match status" value="1"/>
</dbReference>
<dbReference type="OrthoDB" id="9804217at2"/>
<dbReference type="PROSITE" id="PS00614">
    <property type="entry name" value="IGPS"/>
    <property type="match status" value="1"/>
</dbReference>
<dbReference type="InterPro" id="IPR011060">
    <property type="entry name" value="RibuloseP-bd_barrel"/>
</dbReference>
<dbReference type="Pfam" id="PF00218">
    <property type="entry name" value="IGPS"/>
    <property type="match status" value="1"/>
</dbReference>
<dbReference type="PANTHER" id="PTHR22854">
    <property type="entry name" value="TRYPTOPHAN BIOSYNTHESIS PROTEIN"/>
    <property type="match status" value="1"/>
</dbReference>
<dbReference type="UniPathway" id="UPA00035">
    <property type="reaction ID" value="UER00043"/>
</dbReference>
<comment type="catalytic activity">
    <reaction evidence="1 8">
        <text>1-(2-carboxyphenylamino)-1-deoxy-D-ribulose 5-phosphate + H(+) = (1S,2R)-1-C-(indol-3-yl)glycerol 3-phosphate + CO2 + H2O</text>
        <dbReference type="Rhea" id="RHEA:23476"/>
        <dbReference type="ChEBI" id="CHEBI:15377"/>
        <dbReference type="ChEBI" id="CHEBI:15378"/>
        <dbReference type="ChEBI" id="CHEBI:16526"/>
        <dbReference type="ChEBI" id="CHEBI:58613"/>
        <dbReference type="ChEBI" id="CHEBI:58866"/>
        <dbReference type="EC" id="4.1.1.48"/>
    </reaction>
</comment>
<name>A0A0T5X9K8_9BACT</name>
<dbReference type="PANTHER" id="PTHR22854:SF2">
    <property type="entry name" value="INDOLE-3-GLYCEROL-PHOSPHATE SYNTHASE"/>
    <property type="match status" value="1"/>
</dbReference>
<evidence type="ECO:0000256" key="4">
    <source>
        <dbReference type="ARBA" id="ARBA00022793"/>
    </source>
</evidence>
<gene>
    <name evidence="8" type="primary">trpC</name>
    <name evidence="10" type="ORF">HMPREF1705_04271</name>
</gene>
<dbReference type="AlphaFoldDB" id="A0A0T5X9K8"/>
<evidence type="ECO:0000256" key="8">
    <source>
        <dbReference type="HAMAP-Rule" id="MF_00134"/>
    </source>
</evidence>
<dbReference type="STRING" id="592015.HMPREF1705_04271"/>
<evidence type="ECO:0000313" key="11">
    <source>
        <dbReference type="Proteomes" id="UP000005273"/>
    </source>
</evidence>
<dbReference type="InterPro" id="IPR013785">
    <property type="entry name" value="Aldolase_TIM"/>
</dbReference>